<reference evidence="1 2" key="1">
    <citation type="submission" date="2020-03" db="EMBL/GenBank/DDBJ databases">
        <authorList>
            <person name="Kim M.K."/>
        </authorList>
    </citation>
    <scope>NUCLEOTIDE SEQUENCE [LARGE SCALE GENOMIC DNA]</scope>
    <source>
        <strain evidence="1 2">BT328</strain>
    </source>
</reference>
<dbReference type="RefSeq" id="WP_167205968.1">
    <property type="nucleotide sequence ID" value="NZ_CP050063.1"/>
</dbReference>
<name>A0A6G9AI26_9BACT</name>
<dbReference type="AlphaFoldDB" id="A0A6G9AI26"/>
<protein>
    <recommendedName>
        <fullName evidence="3">Outer membrane beta-barrel protein</fullName>
    </recommendedName>
</protein>
<evidence type="ECO:0008006" key="3">
    <source>
        <dbReference type="Google" id="ProtNLM"/>
    </source>
</evidence>
<dbReference type="Proteomes" id="UP000501802">
    <property type="component" value="Chromosome"/>
</dbReference>
<evidence type="ECO:0000313" key="2">
    <source>
        <dbReference type="Proteomes" id="UP000501802"/>
    </source>
</evidence>
<sequence>MKKLCLTVLAAGMTTVSFCQKTFILSHQDKKGFFAISAGASLPIGQFGSCSPTDNQASMAGHGLAVNISAGYRFVGRVGLMIKGEQHRNALQTDALLATVYRSENDVWTAKADNWSVTTVMGGPYINIPFGRFSVDARVLAGRARAVLPSTSIVGNFGNVDMSVQTTGSESMATAFGGGLSLNYRLGRSFSLKLNGDYTQALFTFDNLISKARSNNGQSESSHYSADRTVGVVSASAGVVLLFGNSHRPF</sequence>
<dbReference type="EMBL" id="CP050063">
    <property type="protein sequence ID" value="QIP12127.1"/>
    <property type="molecule type" value="Genomic_DNA"/>
</dbReference>
<keyword evidence="2" id="KW-1185">Reference proteome</keyword>
<organism evidence="1 2">
    <name type="scientific">Spirosoma aureum</name>
    <dbReference type="NCBI Taxonomy" id="2692134"/>
    <lineage>
        <taxon>Bacteria</taxon>
        <taxon>Pseudomonadati</taxon>
        <taxon>Bacteroidota</taxon>
        <taxon>Cytophagia</taxon>
        <taxon>Cytophagales</taxon>
        <taxon>Cytophagaceae</taxon>
        <taxon>Spirosoma</taxon>
    </lineage>
</organism>
<evidence type="ECO:0000313" key="1">
    <source>
        <dbReference type="EMBL" id="QIP12127.1"/>
    </source>
</evidence>
<accession>A0A6G9AI26</accession>
<proteinExistence type="predicted"/>
<gene>
    <name evidence="1" type="ORF">G8759_05505</name>
</gene>
<dbReference type="KEGG" id="spib:G8759_05505"/>